<sequence length="166" mass="19162">MRSWLMATGMTVALMASTASAWAEPVQKIGFVNTDKVYRESKDAQSINKTLEKEFGSQFKQLRKLEKQGIELQKLLLSNKLPPAEQKNQQERMAKINKEYLALKSATDEEYSLRRNEEFASMQQKANQALIELAKAEHYDVIVKDVVYVRSEFDITDKLIQIMNRN</sequence>
<organism evidence="4 5">
    <name type="scientific">Vitreoscilla massiliensis</name>
    <dbReference type="NCBI Taxonomy" id="1689272"/>
    <lineage>
        <taxon>Bacteria</taxon>
        <taxon>Pseudomonadati</taxon>
        <taxon>Pseudomonadota</taxon>
        <taxon>Betaproteobacteria</taxon>
        <taxon>Neisseriales</taxon>
        <taxon>Neisseriaceae</taxon>
        <taxon>Vitreoscilla</taxon>
    </lineage>
</organism>
<keyword evidence="2 3" id="KW-0732">Signal</keyword>
<name>A0ABY4E5A0_9NEIS</name>
<evidence type="ECO:0000313" key="5">
    <source>
        <dbReference type="Proteomes" id="UP000832011"/>
    </source>
</evidence>
<proteinExistence type="inferred from homology"/>
<protein>
    <submittedName>
        <fullName evidence="4">OmpH family outer membrane protein</fullName>
    </submittedName>
</protein>
<feature type="signal peptide" evidence="3">
    <location>
        <begin position="1"/>
        <end position="23"/>
    </location>
</feature>
<dbReference type="SUPFAM" id="SSF111384">
    <property type="entry name" value="OmpH-like"/>
    <property type="match status" value="1"/>
</dbReference>
<dbReference type="SMART" id="SM00935">
    <property type="entry name" value="OmpH"/>
    <property type="match status" value="1"/>
</dbReference>
<dbReference type="PANTHER" id="PTHR35089">
    <property type="entry name" value="CHAPERONE PROTEIN SKP"/>
    <property type="match status" value="1"/>
</dbReference>
<evidence type="ECO:0000256" key="3">
    <source>
        <dbReference type="SAM" id="SignalP"/>
    </source>
</evidence>
<feature type="chain" id="PRO_5045542898" evidence="3">
    <location>
        <begin position="24"/>
        <end position="166"/>
    </location>
</feature>
<comment type="similarity">
    <text evidence="1">Belongs to the Skp family.</text>
</comment>
<reference evidence="4 5" key="1">
    <citation type="journal article" date="2022" name="Res Sq">
        <title>Evolution of multicellular longitudinally dividing oral cavity symbionts (Neisseriaceae).</title>
        <authorList>
            <person name="Nyongesa S."/>
            <person name="Weber P."/>
            <person name="Bernet E."/>
            <person name="Pullido F."/>
            <person name="Nieckarz M."/>
            <person name="Delaby M."/>
            <person name="Nieves C."/>
            <person name="Viehboeck T."/>
            <person name="Krause N."/>
            <person name="Rivera-Millot A."/>
            <person name="Nakamura A."/>
            <person name="Vischer N."/>
            <person name="VanNieuwenhze M."/>
            <person name="Brun Y."/>
            <person name="Cava F."/>
            <person name="Bulgheresi S."/>
            <person name="Veyrier F."/>
        </authorList>
    </citation>
    <scope>NUCLEOTIDE SEQUENCE [LARGE SCALE GENOMIC DNA]</scope>
    <source>
        <strain evidence="4 5">SN4</strain>
    </source>
</reference>
<keyword evidence="5" id="KW-1185">Reference proteome</keyword>
<dbReference type="InterPro" id="IPR024930">
    <property type="entry name" value="Skp_dom_sf"/>
</dbReference>
<dbReference type="RefSeq" id="WP_082625483.1">
    <property type="nucleotide sequence ID" value="NZ_CABKVG010000005.1"/>
</dbReference>
<dbReference type="Pfam" id="PF03938">
    <property type="entry name" value="OmpH"/>
    <property type="match status" value="1"/>
</dbReference>
<evidence type="ECO:0000256" key="1">
    <source>
        <dbReference type="ARBA" id="ARBA00009091"/>
    </source>
</evidence>
<dbReference type="EMBL" id="CP091511">
    <property type="protein sequence ID" value="UOO90659.1"/>
    <property type="molecule type" value="Genomic_DNA"/>
</dbReference>
<dbReference type="Proteomes" id="UP000832011">
    <property type="component" value="Chromosome"/>
</dbReference>
<gene>
    <name evidence="4" type="ORF">LVJ82_06725</name>
</gene>
<dbReference type="Gene3D" id="3.30.910.20">
    <property type="entry name" value="Skp domain"/>
    <property type="match status" value="1"/>
</dbReference>
<dbReference type="PANTHER" id="PTHR35089:SF1">
    <property type="entry name" value="CHAPERONE PROTEIN SKP"/>
    <property type="match status" value="1"/>
</dbReference>
<evidence type="ECO:0000256" key="2">
    <source>
        <dbReference type="ARBA" id="ARBA00022729"/>
    </source>
</evidence>
<evidence type="ECO:0000313" key="4">
    <source>
        <dbReference type="EMBL" id="UOO90659.1"/>
    </source>
</evidence>
<dbReference type="InterPro" id="IPR005632">
    <property type="entry name" value="Chaperone_Skp"/>
</dbReference>
<accession>A0ABY4E5A0</accession>